<feature type="domain" description="CBS" evidence="4">
    <location>
        <begin position="10"/>
        <end position="68"/>
    </location>
</feature>
<keyword evidence="1 2" id="KW-0129">CBS domain</keyword>
<evidence type="ECO:0000313" key="6">
    <source>
        <dbReference type="Proteomes" id="UP000198925"/>
    </source>
</evidence>
<dbReference type="STRING" id="938405.SAMN02927895_03358"/>
<dbReference type="AlphaFoldDB" id="A0A1G6TRA5"/>
<dbReference type="PIRSF" id="PIRSF036990">
    <property type="entry name" value="UCP036990_CBS_BON"/>
    <property type="match status" value="1"/>
</dbReference>
<evidence type="ECO:0000259" key="4">
    <source>
        <dbReference type="PROSITE" id="PS51371"/>
    </source>
</evidence>
<dbReference type="PROSITE" id="PS50914">
    <property type="entry name" value="BON"/>
    <property type="match status" value="1"/>
</dbReference>
<dbReference type="SMART" id="SM00116">
    <property type="entry name" value="CBS"/>
    <property type="match status" value="2"/>
</dbReference>
<dbReference type="Proteomes" id="UP000198925">
    <property type="component" value="Unassembled WGS sequence"/>
</dbReference>
<keyword evidence="6" id="KW-1185">Reference proteome</keyword>
<dbReference type="CDD" id="cd04586">
    <property type="entry name" value="CBS_pair_BON_assoc"/>
    <property type="match status" value="1"/>
</dbReference>
<dbReference type="EMBL" id="FMZX01000006">
    <property type="protein sequence ID" value="SDD31006.1"/>
    <property type="molecule type" value="Genomic_DNA"/>
</dbReference>
<proteinExistence type="predicted"/>
<dbReference type="SUPFAM" id="SSF54631">
    <property type="entry name" value="CBS-domain pair"/>
    <property type="match status" value="1"/>
</dbReference>
<dbReference type="InterPro" id="IPR000644">
    <property type="entry name" value="CBS_dom"/>
</dbReference>
<evidence type="ECO:0000256" key="2">
    <source>
        <dbReference type="PROSITE-ProRule" id="PRU00703"/>
    </source>
</evidence>
<protein>
    <submittedName>
        <fullName evidence="5">BON domain-containing protein</fullName>
    </submittedName>
</protein>
<sequence>MTSLRARDVMTREVATVQPETPVAAIARMFADRGISAVSVTDAAGALLGIVTESDLIRRLADEDEQPSGWLSRLFDHSVARADRYARSHGIKASEIMTERVITASPGDSAAHVARLMENHRIRRVPITEDGKLLGVVTRSDLVRTLVSREEPQADNLTDEQIHRAVMAAMQREPWADTIHTAIHVQDGVVEFYGFTRSEAVSRALYVLAENVPGVKRVVDRTSHRIRWEPA</sequence>
<evidence type="ECO:0000256" key="1">
    <source>
        <dbReference type="ARBA" id="ARBA00023122"/>
    </source>
</evidence>
<gene>
    <name evidence="5" type="ORF">SAMN04487779_1006145</name>
</gene>
<feature type="domain" description="CBS" evidence="4">
    <location>
        <begin position="97"/>
        <end position="153"/>
    </location>
</feature>
<dbReference type="InterPro" id="IPR051257">
    <property type="entry name" value="Diverse_CBS-Domain"/>
</dbReference>
<dbReference type="InterPro" id="IPR017080">
    <property type="entry name" value="UCP036990_CBS_BON"/>
</dbReference>
<organism evidence="5 6">
    <name type="scientific">Belnapia rosea</name>
    <dbReference type="NCBI Taxonomy" id="938405"/>
    <lineage>
        <taxon>Bacteria</taxon>
        <taxon>Pseudomonadati</taxon>
        <taxon>Pseudomonadota</taxon>
        <taxon>Alphaproteobacteria</taxon>
        <taxon>Acetobacterales</taxon>
        <taxon>Roseomonadaceae</taxon>
        <taxon>Belnapia</taxon>
    </lineage>
</organism>
<dbReference type="Pfam" id="PF00571">
    <property type="entry name" value="CBS"/>
    <property type="match status" value="2"/>
</dbReference>
<dbReference type="PANTHER" id="PTHR43080:SF2">
    <property type="entry name" value="CBS DOMAIN-CONTAINING PROTEIN"/>
    <property type="match status" value="1"/>
</dbReference>
<evidence type="ECO:0000313" key="5">
    <source>
        <dbReference type="EMBL" id="SDD31006.1"/>
    </source>
</evidence>
<dbReference type="Gene3D" id="3.10.580.10">
    <property type="entry name" value="CBS-domain"/>
    <property type="match status" value="1"/>
</dbReference>
<dbReference type="PROSITE" id="PS51371">
    <property type="entry name" value="CBS"/>
    <property type="match status" value="2"/>
</dbReference>
<dbReference type="PANTHER" id="PTHR43080">
    <property type="entry name" value="CBS DOMAIN-CONTAINING PROTEIN CBSX3, MITOCHONDRIAL"/>
    <property type="match status" value="1"/>
</dbReference>
<dbReference type="Gene3D" id="3.30.1340.30">
    <property type="match status" value="1"/>
</dbReference>
<reference evidence="5 6" key="1">
    <citation type="submission" date="2016-10" db="EMBL/GenBank/DDBJ databases">
        <authorList>
            <person name="de Groot N.N."/>
        </authorList>
    </citation>
    <scope>NUCLEOTIDE SEQUENCE [LARGE SCALE GENOMIC DNA]</scope>
    <source>
        <strain evidence="5 6">CPCC 100156</strain>
    </source>
</reference>
<evidence type="ECO:0000259" key="3">
    <source>
        <dbReference type="PROSITE" id="PS50914"/>
    </source>
</evidence>
<name>A0A1G6TRA5_9PROT</name>
<dbReference type="InterPro" id="IPR007055">
    <property type="entry name" value="BON_dom"/>
</dbReference>
<feature type="domain" description="BON" evidence="3">
    <location>
        <begin position="158"/>
        <end position="230"/>
    </location>
</feature>
<dbReference type="InterPro" id="IPR046342">
    <property type="entry name" value="CBS_dom_sf"/>
</dbReference>
<accession>A0A1G6TRA5</accession>
<dbReference type="Pfam" id="PF04972">
    <property type="entry name" value="BON"/>
    <property type="match status" value="1"/>
</dbReference>